<feature type="domain" description="C-methyltransferase" evidence="2">
    <location>
        <begin position="236"/>
        <end position="393"/>
    </location>
</feature>
<dbReference type="Proteomes" id="UP001183420">
    <property type="component" value="Unassembled WGS sequence"/>
</dbReference>
<dbReference type="GO" id="GO:0008168">
    <property type="term" value="F:methyltransferase activity"/>
    <property type="evidence" value="ECO:0007669"/>
    <property type="project" value="UniProtKB-KW"/>
</dbReference>
<organism evidence="3 4">
    <name type="scientific">Streptomyces millisiae</name>
    <dbReference type="NCBI Taxonomy" id="3075542"/>
    <lineage>
        <taxon>Bacteria</taxon>
        <taxon>Bacillati</taxon>
        <taxon>Actinomycetota</taxon>
        <taxon>Actinomycetes</taxon>
        <taxon>Kitasatosporales</taxon>
        <taxon>Streptomycetaceae</taxon>
        <taxon>Streptomyces</taxon>
    </lineage>
</organism>
<dbReference type="InterPro" id="IPR013691">
    <property type="entry name" value="MeTrfase_14"/>
</dbReference>
<dbReference type="RefSeq" id="WP_311599299.1">
    <property type="nucleotide sequence ID" value="NZ_JAVREM010000017.1"/>
</dbReference>
<dbReference type="PANTHER" id="PTHR43861">
    <property type="entry name" value="TRANS-ACONITATE 2-METHYLTRANSFERASE-RELATED"/>
    <property type="match status" value="1"/>
</dbReference>
<dbReference type="InterPro" id="IPR013630">
    <property type="entry name" value="Methyltransf_Zn-bd_dom_put"/>
</dbReference>
<dbReference type="Pfam" id="PF08421">
    <property type="entry name" value="Methyltransf_13"/>
    <property type="match status" value="1"/>
</dbReference>
<dbReference type="EMBL" id="JAVREM010000017">
    <property type="protein sequence ID" value="MDT0319803.1"/>
    <property type="molecule type" value="Genomic_DNA"/>
</dbReference>
<dbReference type="Gene3D" id="6.10.250.3100">
    <property type="match status" value="1"/>
</dbReference>
<keyword evidence="3" id="KW-0489">Methyltransferase</keyword>
<dbReference type="GO" id="GO:0032259">
    <property type="term" value="P:methylation"/>
    <property type="evidence" value="ECO:0007669"/>
    <property type="project" value="UniProtKB-KW"/>
</dbReference>
<feature type="domain" description="Methyltransferase putative zinc binding" evidence="1">
    <location>
        <begin position="4"/>
        <end position="59"/>
    </location>
</feature>
<comment type="caution">
    <text evidence="3">The sequence shown here is derived from an EMBL/GenBank/DDBJ whole genome shotgun (WGS) entry which is preliminary data.</text>
</comment>
<dbReference type="Pfam" id="PF08484">
    <property type="entry name" value="Methyltransf_14"/>
    <property type="match status" value="1"/>
</dbReference>
<dbReference type="PANTHER" id="PTHR43861:SF5">
    <property type="entry name" value="BLL5978 PROTEIN"/>
    <property type="match status" value="1"/>
</dbReference>
<dbReference type="Gene3D" id="3.40.50.720">
    <property type="entry name" value="NAD(P)-binding Rossmann-like Domain"/>
    <property type="match status" value="1"/>
</dbReference>
<proteinExistence type="predicted"/>
<keyword evidence="4" id="KW-1185">Reference proteome</keyword>
<evidence type="ECO:0000313" key="4">
    <source>
        <dbReference type="Proteomes" id="UP001183420"/>
    </source>
</evidence>
<accession>A0ABU2LRB2</accession>
<name>A0ABU2LRB2_9ACTN</name>
<dbReference type="InterPro" id="IPR029063">
    <property type="entry name" value="SAM-dependent_MTases_sf"/>
</dbReference>
<gene>
    <name evidence="3" type="ORF">RNC47_15800</name>
</gene>
<dbReference type="Pfam" id="PF13489">
    <property type="entry name" value="Methyltransf_23"/>
    <property type="match status" value="1"/>
</dbReference>
<dbReference type="Gene3D" id="6.20.50.110">
    <property type="entry name" value="Methyltransferase, zinc-binding domain"/>
    <property type="match status" value="1"/>
</dbReference>
<dbReference type="EC" id="2.1.1.-" evidence="3"/>
<evidence type="ECO:0000259" key="2">
    <source>
        <dbReference type="Pfam" id="PF08484"/>
    </source>
</evidence>
<protein>
    <submittedName>
        <fullName evidence="3">Class I SAM-dependent methyltransferase</fullName>
        <ecNumber evidence="3">2.1.1.-</ecNumber>
    </submittedName>
</protein>
<dbReference type="SUPFAM" id="SSF53335">
    <property type="entry name" value="S-adenosyl-L-methionine-dependent methyltransferases"/>
    <property type="match status" value="1"/>
</dbReference>
<dbReference type="InterPro" id="IPR038576">
    <property type="entry name" value="Methyltransf_Zn-bd_dom_put_sf"/>
</dbReference>
<keyword evidence="3" id="KW-0808">Transferase</keyword>
<evidence type="ECO:0000259" key="1">
    <source>
        <dbReference type="Pfam" id="PF08421"/>
    </source>
</evidence>
<sequence length="398" mass="43228">MSRCRVCSAAVREFLDFGRQPLSSAFRSPGETAEEFRFRLAVGICESCTMVQLLEEVPQARRAHQGYPYHSSGSVVMREHFERTARRLLSTELSGGDPLFVEIGCNDGVVLGTVAAAGVRQLAFEPSGEAAGRVHRAFFDAASAREVRAAEGPADVVYAANTLCDVADIAAVLQGAEVLLAPDGVLVFEDPYLGEIIERTSFDQIYDEHFYYFTARSVLAMARRSGFDLVDVEHLPVHGGQIRYTLARAGRRPPTAAVAELLAEEEARRLTAPETLDGFAATVGTIRTDLVKLLGRLTEEGHRLVGYGATAKSSTVLNYCGIGPELVPVVCDSTPSKQGRLTPGAGIPVVPPQAFSAPYPDYAVLFAWNHAEEIMAKERAFREAGGRWILYVPDVHIV</sequence>
<reference evidence="4" key="1">
    <citation type="submission" date="2023-07" db="EMBL/GenBank/DDBJ databases">
        <title>30 novel species of actinomycetes from the DSMZ collection.</title>
        <authorList>
            <person name="Nouioui I."/>
        </authorList>
    </citation>
    <scope>NUCLEOTIDE SEQUENCE [LARGE SCALE GENOMIC DNA]</scope>
    <source>
        <strain evidence="4">DSM 44918</strain>
    </source>
</reference>
<dbReference type="Gene3D" id="3.40.50.150">
    <property type="entry name" value="Vaccinia Virus protein VP39"/>
    <property type="match status" value="1"/>
</dbReference>
<evidence type="ECO:0000313" key="3">
    <source>
        <dbReference type="EMBL" id="MDT0319803.1"/>
    </source>
</evidence>